<dbReference type="Proteomes" id="UP000194903">
    <property type="component" value="Unassembled WGS sequence"/>
</dbReference>
<dbReference type="AlphaFoldDB" id="A0A252F6U7"/>
<evidence type="ECO:0000313" key="4">
    <source>
        <dbReference type="Proteomes" id="UP000194903"/>
    </source>
</evidence>
<keyword evidence="4" id="KW-1185">Reference proteome</keyword>
<dbReference type="GO" id="GO:0044550">
    <property type="term" value="P:secondary metabolite biosynthetic process"/>
    <property type="evidence" value="ECO:0007669"/>
    <property type="project" value="TreeGrafter"/>
</dbReference>
<dbReference type="RefSeq" id="WP_087017260.1">
    <property type="nucleotide sequence ID" value="NZ_NHOC01000002.1"/>
</dbReference>
<dbReference type="InterPro" id="IPR000873">
    <property type="entry name" value="AMP-dep_synth/lig_dom"/>
</dbReference>
<dbReference type="EMBL" id="NHOC01000002">
    <property type="protein sequence ID" value="OUM21380.1"/>
    <property type="molecule type" value="Genomic_DNA"/>
</dbReference>
<dbReference type="PROSITE" id="PS00455">
    <property type="entry name" value="AMP_BINDING"/>
    <property type="match status" value="1"/>
</dbReference>
<dbReference type="PANTHER" id="PTHR45527:SF1">
    <property type="entry name" value="FATTY ACID SYNTHASE"/>
    <property type="match status" value="1"/>
</dbReference>
<name>A0A252F6U7_9FIRM</name>
<sequence length="478" mass="52376">MNISSIFSYPEDAVACVSSAGSITYGELYRRSENLAKHIVACRASRVIVYGHKEYSMIVAYVACLRAGAAYIPVSPAQPVSRRKAIAAQAEAGLVLCAVGRGFAGAGEIRTENIVALSENPPEEAVTLPEEIDDDVLAYIIYTSGSTGEPKGVKATRRNLNNFIDWIDRAIPLTDEMEGNVLNMAMFSIDLSMVDIYYALTHGRALVTTTSEQQQHLSDLYPHITESDAVLMVITPTMAEFLMRSGRFKREMMPKLRVIYLSGESLHPGTVRRLLQRFDEDLMVFNAYGPTEATCNVCAAQITDDMCDDRLPVGIVETAATEIRIMQGDAVLAPNDEGEIVLIGDSVTAGYGRGESGGYCTIDGKPALRTGDIGFITEDGRLFWSYRKNSLIKVNGYRIEPGDVENHMCHIKGVTGCGVVERYGHLVAYVTLNREMTPGQVRAAARPHLPSHMIPGIVRIVDALPMTENGKLDRDRLE</sequence>
<evidence type="ECO:0008006" key="5">
    <source>
        <dbReference type="Google" id="ProtNLM"/>
    </source>
</evidence>
<dbReference type="InterPro" id="IPR020845">
    <property type="entry name" value="AMP-binding_CS"/>
</dbReference>
<dbReference type="Pfam" id="PF13193">
    <property type="entry name" value="AMP-binding_C"/>
    <property type="match status" value="1"/>
</dbReference>
<feature type="domain" description="AMP-binding enzyme C-terminal" evidence="2">
    <location>
        <begin position="404"/>
        <end position="471"/>
    </location>
</feature>
<dbReference type="GO" id="GO:0043041">
    <property type="term" value="P:amino acid activation for nonribosomal peptide biosynthetic process"/>
    <property type="evidence" value="ECO:0007669"/>
    <property type="project" value="TreeGrafter"/>
</dbReference>
<dbReference type="Gene3D" id="3.40.50.12780">
    <property type="entry name" value="N-terminal domain of ligase-like"/>
    <property type="match status" value="1"/>
</dbReference>
<dbReference type="GO" id="GO:0031177">
    <property type="term" value="F:phosphopantetheine binding"/>
    <property type="evidence" value="ECO:0007669"/>
    <property type="project" value="TreeGrafter"/>
</dbReference>
<proteinExistence type="predicted"/>
<dbReference type="PANTHER" id="PTHR45527">
    <property type="entry name" value="NONRIBOSOMAL PEPTIDE SYNTHETASE"/>
    <property type="match status" value="1"/>
</dbReference>
<comment type="caution">
    <text evidence="3">The sequence shown here is derived from an EMBL/GenBank/DDBJ whole genome shotgun (WGS) entry which is preliminary data.</text>
</comment>
<protein>
    <recommendedName>
        <fullName evidence="5">AMP-dependent synthetase/ligase domain-containing protein</fullName>
    </recommendedName>
</protein>
<evidence type="ECO:0000259" key="2">
    <source>
        <dbReference type="Pfam" id="PF13193"/>
    </source>
</evidence>
<dbReference type="InterPro" id="IPR042099">
    <property type="entry name" value="ANL_N_sf"/>
</dbReference>
<gene>
    <name evidence="3" type="ORF">CBW42_02065</name>
</gene>
<evidence type="ECO:0000313" key="3">
    <source>
        <dbReference type="EMBL" id="OUM21380.1"/>
    </source>
</evidence>
<reference evidence="3 4" key="1">
    <citation type="submission" date="2017-05" db="EMBL/GenBank/DDBJ databases">
        <title>Butyricicoccus porcorum sp. nov. a butyrate-producing bacterium from the swine intestinal tract.</title>
        <authorList>
            <person name="Trachsel J."/>
            <person name="Humphrey S."/>
            <person name="Allen H.K."/>
        </authorList>
    </citation>
    <scope>NUCLEOTIDE SEQUENCE [LARGE SCALE GENOMIC DNA]</scope>
    <source>
        <strain evidence="3">BB10</strain>
    </source>
</reference>
<feature type="domain" description="AMP-dependent synthetase/ligase" evidence="1">
    <location>
        <begin position="9"/>
        <end position="351"/>
    </location>
</feature>
<organism evidence="3 4">
    <name type="scientific">Butyricicoccus porcorum</name>
    <dbReference type="NCBI Taxonomy" id="1945634"/>
    <lineage>
        <taxon>Bacteria</taxon>
        <taxon>Bacillati</taxon>
        <taxon>Bacillota</taxon>
        <taxon>Clostridia</taxon>
        <taxon>Eubacteriales</taxon>
        <taxon>Butyricicoccaceae</taxon>
        <taxon>Butyricicoccus</taxon>
    </lineage>
</organism>
<dbReference type="SUPFAM" id="SSF56801">
    <property type="entry name" value="Acetyl-CoA synthetase-like"/>
    <property type="match status" value="1"/>
</dbReference>
<dbReference type="InterPro" id="IPR025110">
    <property type="entry name" value="AMP-bd_C"/>
</dbReference>
<dbReference type="InterPro" id="IPR045851">
    <property type="entry name" value="AMP-bd_C_sf"/>
</dbReference>
<dbReference type="Gene3D" id="3.30.300.30">
    <property type="match status" value="1"/>
</dbReference>
<accession>A0A252F6U7</accession>
<dbReference type="GO" id="GO:0005737">
    <property type="term" value="C:cytoplasm"/>
    <property type="evidence" value="ECO:0007669"/>
    <property type="project" value="TreeGrafter"/>
</dbReference>
<dbReference type="Pfam" id="PF00501">
    <property type="entry name" value="AMP-binding"/>
    <property type="match status" value="1"/>
</dbReference>
<dbReference type="OrthoDB" id="9778383at2"/>
<evidence type="ECO:0000259" key="1">
    <source>
        <dbReference type="Pfam" id="PF00501"/>
    </source>
</evidence>